<feature type="transmembrane region" description="Helical" evidence="9">
    <location>
        <begin position="416"/>
        <end position="434"/>
    </location>
</feature>
<dbReference type="AlphaFoldDB" id="A0A7I8VQW9"/>
<dbReference type="Gene3D" id="1.10.510.10">
    <property type="entry name" value="Transferase(Phosphotransferase) domain 1"/>
    <property type="match status" value="1"/>
</dbReference>
<dbReference type="InterPro" id="IPR029787">
    <property type="entry name" value="Nucleotide_cyclase"/>
</dbReference>
<comment type="subcellular location">
    <subcellularLocation>
        <location evidence="1">Membrane</location>
        <topology evidence="1">Single-pass membrane protein</topology>
    </subcellularLocation>
</comment>
<dbReference type="EMBL" id="CAJFCJ010000007">
    <property type="protein sequence ID" value="CAD5117712.1"/>
    <property type="molecule type" value="Genomic_DNA"/>
</dbReference>
<evidence type="ECO:0000259" key="11">
    <source>
        <dbReference type="PROSITE" id="PS50125"/>
    </source>
</evidence>
<protein>
    <recommendedName>
        <fullName evidence="2">guanylate cyclase</fullName>
        <ecNumber evidence="2">4.6.1.2</ecNumber>
    </recommendedName>
</protein>
<dbReference type="PROSITE" id="PS50125">
    <property type="entry name" value="GUANYLATE_CYCLASE_2"/>
    <property type="match status" value="1"/>
</dbReference>
<evidence type="ECO:0000256" key="9">
    <source>
        <dbReference type="SAM" id="Phobius"/>
    </source>
</evidence>
<dbReference type="SUPFAM" id="SSF56112">
    <property type="entry name" value="Protein kinase-like (PK-like)"/>
    <property type="match status" value="1"/>
</dbReference>
<keyword evidence="3 9" id="KW-0812">Transmembrane</keyword>
<dbReference type="InterPro" id="IPR028082">
    <property type="entry name" value="Peripla_BP_I"/>
</dbReference>
<dbReference type="InterPro" id="IPR011009">
    <property type="entry name" value="Kinase-like_dom_sf"/>
</dbReference>
<dbReference type="SMART" id="SM00044">
    <property type="entry name" value="CYCc"/>
    <property type="match status" value="1"/>
</dbReference>
<dbReference type="Proteomes" id="UP000549394">
    <property type="component" value="Unassembled WGS sequence"/>
</dbReference>
<evidence type="ECO:0000259" key="10">
    <source>
        <dbReference type="PROSITE" id="PS50011"/>
    </source>
</evidence>
<evidence type="ECO:0000256" key="1">
    <source>
        <dbReference type="ARBA" id="ARBA00004167"/>
    </source>
</evidence>
<dbReference type="GO" id="GO:0001653">
    <property type="term" value="F:peptide receptor activity"/>
    <property type="evidence" value="ECO:0007669"/>
    <property type="project" value="TreeGrafter"/>
</dbReference>
<dbReference type="GO" id="GO:0004672">
    <property type="term" value="F:protein kinase activity"/>
    <property type="evidence" value="ECO:0007669"/>
    <property type="project" value="InterPro"/>
</dbReference>
<dbReference type="PROSITE" id="PS50011">
    <property type="entry name" value="PROTEIN_KINASE_DOM"/>
    <property type="match status" value="1"/>
</dbReference>
<dbReference type="GO" id="GO:0004383">
    <property type="term" value="F:guanylate cyclase activity"/>
    <property type="evidence" value="ECO:0007669"/>
    <property type="project" value="UniProtKB-EC"/>
</dbReference>
<dbReference type="EC" id="4.6.1.2" evidence="2"/>
<proteinExistence type="predicted"/>
<accession>A0A7I8VQW9</accession>
<dbReference type="GO" id="GO:0007168">
    <property type="term" value="P:receptor guanylyl cyclase signaling pathway"/>
    <property type="evidence" value="ECO:0007669"/>
    <property type="project" value="TreeGrafter"/>
</dbReference>
<dbReference type="CDD" id="cd07302">
    <property type="entry name" value="CHD"/>
    <property type="match status" value="1"/>
</dbReference>
<dbReference type="SUPFAM" id="SSF55073">
    <property type="entry name" value="Nucleotide cyclase"/>
    <property type="match status" value="1"/>
</dbReference>
<evidence type="ECO:0000313" key="12">
    <source>
        <dbReference type="EMBL" id="CAD5117712.1"/>
    </source>
</evidence>
<dbReference type="InterPro" id="IPR001828">
    <property type="entry name" value="ANF_lig-bd_rcpt"/>
</dbReference>
<keyword evidence="8" id="KW-0141">cGMP biosynthesis</keyword>
<evidence type="ECO:0000256" key="8">
    <source>
        <dbReference type="ARBA" id="ARBA00023293"/>
    </source>
</evidence>
<keyword evidence="5 9" id="KW-1133">Transmembrane helix</keyword>
<organism evidence="12 13">
    <name type="scientific">Dimorphilus gyrociliatus</name>
    <dbReference type="NCBI Taxonomy" id="2664684"/>
    <lineage>
        <taxon>Eukaryota</taxon>
        <taxon>Metazoa</taxon>
        <taxon>Spiralia</taxon>
        <taxon>Lophotrochozoa</taxon>
        <taxon>Annelida</taxon>
        <taxon>Polychaeta</taxon>
        <taxon>Polychaeta incertae sedis</taxon>
        <taxon>Dinophilidae</taxon>
        <taxon>Dimorphilus</taxon>
    </lineage>
</organism>
<dbReference type="PANTHER" id="PTHR11920">
    <property type="entry name" value="GUANYLYL CYCLASE"/>
    <property type="match status" value="1"/>
</dbReference>
<dbReference type="GO" id="GO:0035556">
    <property type="term" value="P:intracellular signal transduction"/>
    <property type="evidence" value="ECO:0007669"/>
    <property type="project" value="InterPro"/>
</dbReference>
<keyword evidence="7" id="KW-0456">Lyase</keyword>
<dbReference type="Pfam" id="PF07714">
    <property type="entry name" value="PK_Tyr_Ser-Thr"/>
    <property type="match status" value="1"/>
</dbReference>
<dbReference type="PANTHER" id="PTHR11920:SF501">
    <property type="entry name" value="GUANYLATE CYCLASE 32E"/>
    <property type="match status" value="1"/>
</dbReference>
<evidence type="ECO:0000256" key="3">
    <source>
        <dbReference type="ARBA" id="ARBA00022692"/>
    </source>
</evidence>
<dbReference type="GO" id="GO:0004016">
    <property type="term" value="F:adenylate cyclase activity"/>
    <property type="evidence" value="ECO:0007669"/>
    <property type="project" value="TreeGrafter"/>
</dbReference>
<dbReference type="InterPro" id="IPR001054">
    <property type="entry name" value="A/G_cyclase"/>
</dbReference>
<evidence type="ECO:0000256" key="7">
    <source>
        <dbReference type="ARBA" id="ARBA00023239"/>
    </source>
</evidence>
<name>A0A7I8VQW9_9ANNE</name>
<gene>
    <name evidence="12" type="ORF">DGYR_LOCUS6214</name>
</gene>
<keyword evidence="6 9" id="KW-0472">Membrane</keyword>
<dbReference type="Pfam" id="PF01094">
    <property type="entry name" value="ANF_receptor"/>
    <property type="match status" value="1"/>
</dbReference>
<dbReference type="GO" id="GO:0005524">
    <property type="term" value="F:ATP binding"/>
    <property type="evidence" value="ECO:0007669"/>
    <property type="project" value="InterPro"/>
</dbReference>
<dbReference type="InterPro" id="IPR050401">
    <property type="entry name" value="Cyclic_nucleotide_synthase"/>
</dbReference>
<feature type="domain" description="Guanylate cyclase" evidence="11">
    <location>
        <begin position="860"/>
        <end position="990"/>
    </location>
</feature>
<keyword evidence="13" id="KW-1185">Reference proteome</keyword>
<dbReference type="InterPro" id="IPR001245">
    <property type="entry name" value="Ser-Thr/Tyr_kinase_cat_dom"/>
</dbReference>
<dbReference type="InterPro" id="IPR000719">
    <property type="entry name" value="Prot_kinase_dom"/>
</dbReference>
<dbReference type="Pfam" id="PF00211">
    <property type="entry name" value="Guanylate_cyc"/>
    <property type="match status" value="1"/>
</dbReference>
<evidence type="ECO:0000256" key="6">
    <source>
        <dbReference type="ARBA" id="ARBA00023136"/>
    </source>
</evidence>
<evidence type="ECO:0000256" key="4">
    <source>
        <dbReference type="ARBA" id="ARBA00022741"/>
    </source>
</evidence>
<reference evidence="12 13" key="1">
    <citation type="submission" date="2020-08" db="EMBL/GenBank/DDBJ databases">
        <authorList>
            <person name="Hejnol A."/>
        </authorList>
    </citation>
    <scope>NUCLEOTIDE SEQUENCE [LARGE SCALE GENOMIC DNA]</scope>
</reference>
<evidence type="ECO:0000256" key="2">
    <source>
        <dbReference type="ARBA" id="ARBA00012202"/>
    </source>
</evidence>
<evidence type="ECO:0000313" key="13">
    <source>
        <dbReference type="Proteomes" id="UP000549394"/>
    </source>
</evidence>
<comment type="caution">
    <text evidence="12">The sequence shown here is derived from an EMBL/GenBank/DDBJ whole genome shotgun (WGS) entry which is preliminary data.</text>
</comment>
<dbReference type="GO" id="GO:0005886">
    <property type="term" value="C:plasma membrane"/>
    <property type="evidence" value="ECO:0007669"/>
    <property type="project" value="TreeGrafter"/>
</dbReference>
<evidence type="ECO:0000256" key="5">
    <source>
        <dbReference type="ARBA" id="ARBA00022989"/>
    </source>
</evidence>
<keyword evidence="4" id="KW-0547">Nucleotide-binding</keyword>
<dbReference type="SUPFAM" id="SSF53822">
    <property type="entry name" value="Periplasmic binding protein-like I"/>
    <property type="match status" value="1"/>
</dbReference>
<dbReference type="Gene3D" id="3.30.70.1230">
    <property type="entry name" value="Nucleotide cyclase"/>
    <property type="match status" value="1"/>
</dbReference>
<sequence length="1104" mass="126620">MTRTYGYGNVSINIFLMVDRPNYLKNRISTLAAYSPFSNCFDKDNLKTRYTVLVHSSKNWSSVESMKYIKTKLLSSTSLDEANIIIGLPISGTAYRLTPLFKYLQIPFVSIAPGTVGLYERDFIKIGPTIPYFFTVFMRFMKDIGWNRFSLFEDKELCEQSNYNNDDKELRRFYKKGLILIHRDVVDKSKNSVNLLKKTLNSIKKDCRMILICGGSRLLYQVLRASTAVKDNHFTFIHLNLMGEGIKPISGIDLRKILIINWSFNKVYSINNERHDRGNILSSQYDNNPQINLPLSNSLYQASDFICQLMKIADDLNSLRNSKLFSRLSARGPTSYNLVDSIRVIKKFQMLRFYEKDDIKAEEYQIFTYDQLRNTYKISPTKKKGFKEWNASLPSPSCIHDWEMGGCISNKDKSSFFSFLVGIILGICILIFLLRSRIILWIFERIPKSTGKDDPPWKIDSVNLIQADILNADELNEMEENREMVSIGARLRRLLAIIMGRGEEQESDTYDKNMGTSASTIFGASMSMIFYDTKRESLKWSNYSNYYFYQTKNLWVTADTIHGVSSMSIIENNWVENDLIRVRHNNLATFYGISSVSGDACAIYEFCQKGRLSTILEYKIIDAHLKLSFLRNLVQGLGYLHSTDLICHGRLSSHCCLVDLQWNIRISDYGLEEARSRSTICEFDYRVWRAPELLRSLETGNGTQAGDIYSFGIICQEVAFCAKPFFGMLTDEEIVRKVADRKRYLCRPEIARYHLQEDTPYSLLGIMRRCWREKKNRRPKVAELKETLDMISGTKSTAESIENMQRYNELLETVVEQRMKDLEEGKSRTKLLLSRMMPSACVERLLSEDDVPPEYFSSATICFVNISNFSALNARVRHPADLIELLDIIFDILDEVTSRHKVYHVDTIRQMHLYVSGLPQRTDRHASIAADTAIDLLLWFQAASMTQLNGARAELRIGISTGPCIAALVGSERRFYTIYGDTVNLASRMESTGEASKAHISSTTAEALMEAKNASDYSIISRGATDVKGKGPIQTFWLNASKSRPTPQFMKDACELIKERRNFNRHSTASPPLAFNLELTPRVGRKSQRLTLLRKRLCNAFTDY</sequence>
<dbReference type="OrthoDB" id="2151624at2759"/>
<feature type="domain" description="Protein kinase" evidence="10">
    <location>
        <begin position="516"/>
        <end position="791"/>
    </location>
</feature>